<evidence type="ECO:0000256" key="1">
    <source>
        <dbReference type="ARBA" id="ARBA00005715"/>
    </source>
</evidence>
<gene>
    <name evidence="9" type="ORF">CRP01_33560</name>
</gene>
<keyword evidence="10" id="KW-1185">Reference proteome</keyword>
<dbReference type="Gene3D" id="3.40.980.20">
    <property type="entry name" value="Four-carbon acid sugar kinase, nucleotide binding domain"/>
    <property type="match status" value="1"/>
</dbReference>
<comment type="caution">
    <text evidence="9">The sequence shown here is derived from an EMBL/GenBank/DDBJ whole genome shotgun (WGS) entry which is preliminary data.</text>
</comment>
<evidence type="ECO:0000256" key="5">
    <source>
        <dbReference type="ARBA" id="ARBA00022840"/>
    </source>
</evidence>
<dbReference type="GO" id="GO:0005524">
    <property type="term" value="F:ATP binding"/>
    <property type="evidence" value="ECO:0007669"/>
    <property type="project" value="UniProtKB-KW"/>
</dbReference>
<keyword evidence="5" id="KW-0067">ATP-binding</keyword>
<dbReference type="Gene3D" id="3.40.50.10840">
    <property type="entry name" value="Putative sugar-binding, N-terminal domain"/>
    <property type="match status" value="1"/>
</dbReference>
<accession>A0A2D0N1W3</accession>
<evidence type="ECO:0008006" key="11">
    <source>
        <dbReference type="Google" id="ProtNLM"/>
    </source>
</evidence>
<evidence type="ECO:0000313" key="9">
    <source>
        <dbReference type="EMBL" id="PHN02119.1"/>
    </source>
</evidence>
<evidence type="ECO:0000256" key="6">
    <source>
        <dbReference type="ARBA" id="ARBA00023277"/>
    </source>
</evidence>
<proteinExistence type="inferred from homology"/>
<organism evidence="9 10">
    <name type="scientific">Flavilitoribacter nigricans (strain ATCC 23147 / DSM 23189 / NBRC 102662 / NCIMB 1420 / SS-2)</name>
    <name type="common">Lewinella nigricans</name>
    <dbReference type="NCBI Taxonomy" id="1122177"/>
    <lineage>
        <taxon>Bacteria</taxon>
        <taxon>Pseudomonadati</taxon>
        <taxon>Bacteroidota</taxon>
        <taxon>Saprospiria</taxon>
        <taxon>Saprospirales</taxon>
        <taxon>Lewinellaceae</taxon>
        <taxon>Flavilitoribacter</taxon>
    </lineage>
</organism>
<keyword evidence="2" id="KW-0808">Transferase</keyword>
<dbReference type="Proteomes" id="UP000223913">
    <property type="component" value="Unassembled WGS sequence"/>
</dbReference>
<name>A0A2D0N1W3_FLAN2</name>
<dbReference type="InterPro" id="IPR042213">
    <property type="entry name" value="NBD_C_sf"/>
</dbReference>
<evidence type="ECO:0000259" key="8">
    <source>
        <dbReference type="Pfam" id="PF17042"/>
    </source>
</evidence>
<dbReference type="RefSeq" id="WP_099154458.1">
    <property type="nucleotide sequence ID" value="NZ_PDUD01000044.1"/>
</dbReference>
<evidence type="ECO:0000259" key="7">
    <source>
        <dbReference type="Pfam" id="PF07005"/>
    </source>
</evidence>
<reference evidence="9 10" key="1">
    <citation type="submission" date="2017-10" db="EMBL/GenBank/DDBJ databases">
        <title>The draft genome sequence of Lewinella nigricans NBRC 102662.</title>
        <authorList>
            <person name="Wang K."/>
        </authorList>
    </citation>
    <scope>NUCLEOTIDE SEQUENCE [LARGE SCALE GENOMIC DNA]</scope>
    <source>
        <strain evidence="9 10">NBRC 102662</strain>
    </source>
</reference>
<feature type="domain" description="Four-carbon acid sugar kinase N-terminal" evidence="7">
    <location>
        <begin position="39"/>
        <end position="272"/>
    </location>
</feature>
<dbReference type="EMBL" id="PDUD01000044">
    <property type="protein sequence ID" value="PHN02119.1"/>
    <property type="molecule type" value="Genomic_DNA"/>
</dbReference>
<feature type="domain" description="Four-carbon acid sugar kinase nucleotide binding" evidence="8">
    <location>
        <begin position="296"/>
        <end position="458"/>
    </location>
</feature>
<keyword evidence="3" id="KW-0547">Nucleotide-binding</keyword>
<protein>
    <recommendedName>
        <fullName evidence="11">Hydroxyacid dehydrogenase</fullName>
    </recommendedName>
</protein>
<sequence length="468" mass="51372">MDTKKLVAETAFAELPPVQEVDLSHTIQTATRKKVDVFIVLDDDPTGTQTIYNIPVLTNWSVKDIREELMKGTPLFYILTNSRSYQKEAADRLALQIGRNITEANANFARRIMVISRSDSTLRGHYPSEVEALEVGLGSNQAVNILIPAFFEGGRYTINNVHYVRQNGHLIPAAHTPYAQDRVFGYTQSDLRKWVEQKTGGAVAASEVITFSIQELRTDSIEFIAEKLNNCEPGMTCVVNAANYHDLQVFALALMQSTIHPICRTAASFVAVLAAQPVKPLLQPAEIVEDQGRGGLLVIGSYVPTTTRQLEHLQAHTDLETIELDVSRLLNAGADTQAQLKTYSDRINALIRDGRDVALYTSRDLIAANTAEENLAIGTRIAAFLTDIVSQLALRPRYLIAKGGITSSEIATKSLRVKRAIVKGQILPGVPVWSCGPESKFPGLSYIIFPGNVGEADSITKVVNDLMI</sequence>
<keyword evidence="6" id="KW-0119">Carbohydrate metabolism</keyword>
<evidence type="ECO:0000256" key="2">
    <source>
        <dbReference type="ARBA" id="ARBA00022679"/>
    </source>
</evidence>
<dbReference type="InterPro" id="IPR010737">
    <property type="entry name" value="4-carb_acid_sugar_kinase_N"/>
</dbReference>
<dbReference type="Pfam" id="PF17042">
    <property type="entry name" value="NBD_C"/>
    <property type="match status" value="1"/>
</dbReference>
<dbReference type="InterPro" id="IPR037051">
    <property type="entry name" value="4-carb_acid_sugar_kinase_N_sf"/>
</dbReference>
<evidence type="ECO:0000313" key="10">
    <source>
        <dbReference type="Proteomes" id="UP000223913"/>
    </source>
</evidence>
<evidence type="ECO:0000256" key="4">
    <source>
        <dbReference type="ARBA" id="ARBA00022777"/>
    </source>
</evidence>
<comment type="similarity">
    <text evidence="1">Belongs to the four-carbon acid sugar kinase family.</text>
</comment>
<keyword evidence="4" id="KW-0418">Kinase</keyword>
<dbReference type="AlphaFoldDB" id="A0A2D0N1W3"/>
<evidence type="ECO:0000256" key="3">
    <source>
        <dbReference type="ARBA" id="ARBA00022741"/>
    </source>
</evidence>
<dbReference type="Pfam" id="PF07005">
    <property type="entry name" value="SBD_N"/>
    <property type="match status" value="1"/>
</dbReference>
<dbReference type="SUPFAM" id="SSF142764">
    <property type="entry name" value="YgbK-like"/>
    <property type="match status" value="1"/>
</dbReference>
<dbReference type="OrthoDB" id="153193at2"/>
<dbReference type="InterPro" id="IPR031475">
    <property type="entry name" value="NBD_C"/>
</dbReference>
<dbReference type="GO" id="GO:0016301">
    <property type="term" value="F:kinase activity"/>
    <property type="evidence" value="ECO:0007669"/>
    <property type="project" value="UniProtKB-KW"/>
</dbReference>